<gene>
    <name evidence="1" type="ORF">BSIN_1085</name>
</gene>
<organism evidence="1 2">
    <name type="scientific">Burkholderia singularis</name>
    <dbReference type="NCBI Taxonomy" id="1503053"/>
    <lineage>
        <taxon>Bacteria</taxon>
        <taxon>Pseudomonadati</taxon>
        <taxon>Pseudomonadota</taxon>
        <taxon>Betaproteobacteria</taxon>
        <taxon>Burkholderiales</taxon>
        <taxon>Burkholderiaceae</taxon>
        <taxon>Burkholderia</taxon>
        <taxon>pseudomallei group</taxon>
    </lineage>
</organism>
<accession>A0A238HC89</accession>
<dbReference type="EMBL" id="FXAN01000106">
    <property type="protein sequence ID" value="SMG02643.1"/>
    <property type="molecule type" value="Genomic_DNA"/>
</dbReference>
<dbReference type="Proteomes" id="UP000198460">
    <property type="component" value="Unassembled WGS sequence"/>
</dbReference>
<protein>
    <submittedName>
        <fullName evidence="1">Uncharacterized protein</fullName>
    </submittedName>
</protein>
<evidence type="ECO:0000313" key="2">
    <source>
        <dbReference type="Proteomes" id="UP000198460"/>
    </source>
</evidence>
<name>A0A238HC89_9BURK</name>
<reference evidence="1 2" key="1">
    <citation type="submission" date="2017-04" db="EMBL/GenBank/DDBJ databases">
        <authorList>
            <person name="Afonso C.L."/>
            <person name="Miller P.J."/>
            <person name="Scott M.A."/>
            <person name="Spackman E."/>
            <person name="Goraichik I."/>
            <person name="Dimitrov K.M."/>
            <person name="Suarez D.L."/>
            <person name="Swayne D.E."/>
        </authorList>
    </citation>
    <scope>NUCLEOTIDE SEQUENCE [LARGE SCALE GENOMIC DNA]</scope>
    <source>
        <strain evidence="1">LMG 28154</strain>
    </source>
</reference>
<dbReference type="AlphaFoldDB" id="A0A238HC89"/>
<sequence>MTQRSRCGWAGALSSDLGHGGRCGGGRSAQARCGVARSDAAAARHGITSQVRARRRHAAIASAMRGRTVRRRAGCASVEVSPRT</sequence>
<evidence type="ECO:0000313" key="1">
    <source>
        <dbReference type="EMBL" id="SMG02643.1"/>
    </source>
</evidence>
<proteinExistence type="predicted"/>